<dbReference type="InterPro" id="IPR050164">
    <property type="entry name" value="Peptidase_C19"/>
</dbReference>
<dbReference type="SUPFAM" id="SSF54001">
    <property type="entry name" value="Cysteine proteinases"/>
    <property type="match status" value="1"/>
</dbReference>
<dbReference type="Proteomes" id="UP000077202">
    <property type="component" value="Unassembled WGS sequence"/>
</dbReference>
<dbReference type="GO" id="GO:0005829">
    <property type="term" value="C:cytosol"/>
    <property type="evidence" value="ECO:0007669"/>
    <property type="project" value="TreeGrafter"/>
</dbReference>
<evidence type="ECO:0000256" key="6">
    <source>
        <dbReference type="ARBA" id="ARBA00022807"/>
    </source>
</evidence>
<feature type="compositionally biased region" description="Polar residues" evidence="8">
    <location>
        <begin position="792"/>
        <end position="802"/>
    </location>
</feature>
<dbReference type="InterPro" id="IPR018200">
    <property type="entry name" value="USP_CS"/>
</dbReference>
<accession>A0A176WU87</accession>
<dbReference type="AlphaFoldDB" id="A0A176WU87"/>
<name>A0A176WU87_MARPO</name>
<organism evidence="10 11">
    <name type="scientific">Marchantia polymorpha subsp. ruderalis</name>
    <dbReference type="NCBI Taxonomy" id="1480154"/>
    <lineage>
        <taxon>Eukaryota</taxon>
        <taxon>Viridiplantae</taxon>
        <taxon>Streptophyta</taxon>
        <taxon>Embryophyta</taxon>
        <taxon>Marchantiophyta</taxon>
        <taxon>Marchantiopsida</taxon>
        <taxon>Marchantiidae</taxon>
        <taxon>Marchantiales</taxon>
        <taxon>Marchantiaceae</taxon>
        <taxon>Marchantia</taxon>
    </lineage>
</organism>
<sequence length="928" mass="101047">MRRGVSLRGVSGSSILMSPRWRVLGPEGNAGLRTAISFIGAGTLGAILIFKCAPKLILGRSLNSVSKIGATSSSPVEKMWTVPGLQNTGNNCFLNVILQALASSQALLNFMDRCAELITEAETKCQMTGSVDKVSMPLAVAVASLMKDLSQLGNVQRTSSPCPVMRALSLYVQHFDLASQQDAAEALIHLASALQEERGNYLKWLRPTLQSFVKAPGFSEACDSTHGRLECNSVKGSDQLLDSWRGRSWPLEGTIASSLTCQRCGYQSRGCTLESCLDHFTRPEWVDSVKCSNCSHKSALLSIFLKSGEPMMTAAAASHTSNRKCNALLLVKVMLFELAKAFPEVRCLGARLRISRNVDVMKTAIANFLLRKKEGFGEMYIQMPRSNSKLVGVPSSQVLCFQIQRVVIGNDGTMKKLTGHVNFPRILDMFPYTVAAKESVPLSRGDHEESMQSRSSQSSVANHFAFVNKTLPHSEISCKGGADLGHPTAETCETLNSDGKEGAGEERSATRIVSEARTGNTETEFSPASGLLLGSVHTLNPSEKEEKLSGTLASEPVDVIGVRSRTDEESNLPCVNIDPACQELPEEGVFPVYSPAVELVTEIQPARYEESSTQPMSDIYVKKNSSSDLLLRNEEVSNHDSEIVDEVKSFDRFSTTNGGISLSTLNLNVAESVYSHYTPRVLPSILQQLSSFTIPYEGQQLSAGIHPYSKKLPGLPSMSKGSSRLTPRGYKYARKLPYELVSVVVHQGGPQNGHYIVYRKARLTGTKEKSLTKESVSLKHPTADGGGDTRESIVSGNKSVSEPQLAVKEPAAEGARLQSIYGQLIELESLPDITSSKRFEPSKSSVQISNDCGLSKDDLLHCVSTPDYSQVQPKRAAVSEDSTRCIGKSGRRDDGSVLWFRVSDTNVQRVHEQEVFGAHASLLFYEQL</sequence>
<dbReference type="EC" id="3.4.19.12" evidence="7"/>
<dbReference type="Pfam" id="PF00443">
    <property type="entry name" value="UCH"/>
    <property type="match status" value="1"/>
</dbReference>
<evidence type="ECO:0000313" key="11">
    <source>
        <dbReference type="Proteomes" id="UP000077202"/>
    </source>
</evidence>
<evidence type="ECO:0000256" key="8">
    <source>
        <dbReference type="SAM" id="MobiDB-lite"/>
    </source>
</evidence>
<dbReference type="InterPro" id="IPR001394">
    <property type="entry name" value="Peptidase_C19_UCH"/>
</dbReference>
<evidence type="ECO:0000256" key="2">
    <source>
        <dbReference type="ARBA" id="ARBA00009085"/>
    </source>
</evidence>
<dbReference type="PROSITE" id="PS00972">
    <property type="entry name" value="USP_1"/>
    <property type="match status" value="1"/>
</dbReference>
<dbReference type="GO" id="GO:0006508">
    <property type="term" value="P:proteolysis"/>
    <property type="evidence" value="ECO:0007669"/>
    <property type="project" value="UniProtKB-KW"/>
</dbReference>
<feature type="domain" description="USP" evidence="9">
    <location>
        <begin position="83"/>
        <end position="928"/>
    </location>
</feature>
<dbReference type="GO" id="GO:0005634">
    <property type="term" value="C:nucleus"/>
    <property type="evidence" value="ECO:0007669"/>
    <property type="project" value="TreeGrafter"/>
</dbReference>
<keyword evidence="3 7" id="KW-0645">Protease</keyword>
<comment type="caution">
    <text evidence="10">The sequence shown here is derived from an EMBL/GenBank/DDBJ whole genome shotgun (WGS) entry which is preliminary data.</text>
</comment>
<feature type="region of interest" description="Disordered" evidence="8">
    <location>
        <begin position="771"/>
        <end position="802"/>
    </location>
</feature>
<dbReference type="PROSITE" id="PS50235">
    <property type="entry name" value="USP_3"/>
    <property type="match status" value="1"/>
</dbReference>
<comment type="function">
    <text evidence="7">Recognizes and hydrolyzes the peptide bond at the C-terminal Gly of ubiquitin. Involved in the processing of poly-ubiquitin precursors as well as that of ubiquitinated proteins.</text>
</comment>
<dbReference type="InterPro" id="IPR038765">
    <property type="entry name" value="Papain-like_cys_pep_sf"/>
</dbReference>
<dbReference type="InterPro" id="IPR028889">
    <property type="entry name" value="USP"/>
</dbReference>
<proteinExistence type="inferred from homology"/>
<keyword evidence="6 7" id="KW-0788">Thiol protease</keyword>
<comment type="catalytic activity">
    <reaction evidence="1 7">
        <text>Thiol-dependent hydrolysis of ester, thioester, amide, peptide and isopeptide bonds formed by the C-terminal Gly of ubiquitin (a 76-residue protein attached to proteins as an intracellular targeting signal).</text>
        <dbReference type="EC" id="3.4.19.12"/>
    </reaction>
</comment>
<gene>
    <name evidence="10" type="ORF">AXG93_4346s1110</name>
</gene>
<dbReference type="PANTHER" id="PTHR24006">
    <property type="entry name" value="UBIQUITIN CARBOXYL-TERMINAL HYDROLASE"/>
    <property type="match status" value="1"/>
</dbReference>
<dbReference type="PROSITE" id="PS00973">
    <property type="entry name" value="USP_2"/>
    <property type="match status" value="1"/>
</dbReference>
<feature type="region of interest" description="Disordered" evidence="8">
    <location>
        <begin position="489"/>
        <end position="510"/>
    </location>
</feature>
<dbReference type="EMBL" id="LVLJ01000053">
    <property type="protein sequence ID" value="OAE35866.1"/>
    <property type="molecule type" value="Genomic_DNA"/>
</dbReference>
<dbReference type="Gene3D" id="3.90.70.10">
    <property type="entry name" value="Cysteine proteinases"/>
    <property type="match status" value="2"/>
</dbReference>
<comment type="similarity">
    <text evidence="2 7">Belongs to the peptidase C19 family.</text>
</comment>
<evidence type="ECO:0000313" key="10">
    <source>
        <dbReference type="EMBL" id="OAE35866.1"/>
    </source>
</evidence>
<evidence type="ECO:0000256" key="5">
    <source>
        <dbReference type="ARBA" id="ARBA00022801"/>
    </source>
</evidence>
<reference evidence="10" key="1">
    <citation type="submission" date="2016-03" db="EMBL/GenBank/DDBJ databases">
        <title>Mechanisms controlling the formation of the plant cell surface in tip-growing cells are functionally conserved among land plants.</title>
        <authorList>
            <person name="Honkanen S."/>
            <person name="Jones V.A."/>
            <person name="Morieri G."/>
            <person name="Champion C."/>
            <person name="Hetherington A.J."/>
            <person name="Kelly S."/>
            <person name="Saint-Marcoux D."/>
            <person name="Proust H."/>
            <person name="Prescott H."/>
            <person name="Dolan L."/>
        </authorList>
    </citation>
    <scope>NUCLEOTIDE SEQUENCE [LARGE SCALE GENOMIC DNA]</scope>
    <source>
        <tissue evidence="10">Whole gametophyte</tissue>
    </source>
</reference>
<evidence type="ECO:0000256" key="7">
    <source>
        <dbReference type="RuleBase" id="RU366025"/>
    </source>
</evidence>
<protein>
    <recommendedName>
        <fullName evidence="7">Ubiquitin carboxyl-terminal hydrolase</fullName>
        <ecNumber evidence="7">3.4.19.12</ecNumber>
    </recommendedName>
</protein>
<dbReference type="PANTHER" id="PTHR24006:SF888">
    <property type="entry name" value="UBIQUITIN CARBOXYL-TERMINAL HYDROLASE 30"/>
    <property type="match status" value="1"/>
</dbReference>
<evidence type="ECO:0000259" key="9">
    <source>
        <dbReference type="PROSITE" id="PS50235"/>
    </source>
</evidence>
<evidence type="ECO:0000256" key="1">
    <source>
        <dbReference type="ARBA" id="ARBA00000707"/>
    </source>
</evidence>
<keyword evidence="11" id="KW-1185">Reference proteome</keyword>
<keyword evidence="4 7" id="KW-0833">Ubl conjugation pathway</keyword>
<keyword evidence="5 7" id="KW-0378">Hydrolase</keyword>
<dbReference type="GO" id="GO:0016579">
    <property type="term" value="P:protein deubiquitination"/>
    <property type="evidence" value="ECO:0007669"/>
    <property type="project" value="InterPro"/>
</dbReference>
<evidence type="ECO:0000256" key="4">
    <source>
        <dbReference type="ARBA" id="ARBA00022786"/>
    </source>
</evidence>
<evidence type="ECO:0000256" key="3">
    <source>
        <dbReference type="ARBA" id="ARBA00022670"/>
    </source>
</evidence>
<dbReference type="GO" id="GO:0004843">
    <property type="term" value="F:cysteine-type deubiquitinase activity"/>
    <property type="evidence" value="ECO:0007669"/>
    <property type="project" value="UniProtKB-UniRule"/>
</dbReference>
<feature type="compositionally biased region" description="Basic and acidic residues" evidence="8">
    <location>
        <begin position="498"/>
        <end position="509"/>
    </location>
</feature>